<dbReference type="Gene3D" id="3.40.50.300">
    <property type="entry name" value="P-loop containing nucleotide triphosphate hydrolases"/>
    <property type="match status" value="1"/>
</dbReference>
<feature type="non-terminal residue" evidence="2">
    <location>
        <position position="1"/>
    </location>
</feature>
<dbReference type="EMBL" id="CAJVPZ010041813">
    <property type="protein sequence ID" value="CAG8762513.1"/>
    <property type="molecule type" value="Genomic_DNA"/>
</dbReference>
<feature type="non-terminal residue" evidence="2">
    <location>
        <position position="358"/>
    </location>
</feature>
<feature type="coiled-coil region" evidence="1">
    <location>
        <begin position="4"/>
        <end position="66"/>
    </location>
</feature>
<dbReference type="Proteomes" id="UP000789396">
    <property type="component" value="Unassembled WGS sequence"/>
</dbReference>
<dbReference type="GO" id="GO:0030870">
    <property type="term" value="C:Mre11 complex"/>
    <property type="evidence" value="ECO:0007669"/>
    <property type="project" value="TreeGrafter"/>
</dbReference>
<evidence type="ECO:0000313" key="3">
    <source>
        <dbReference type="Proteomes" id="UP000789396"/>
    </source>
</evidence>
<gene>
    <name evidence="2" type="ORF">RFULGI_LOCUS14421</name>
</gene>
<proteinExistence type="predicted"/>
<evidence type="ECO:0000256" key="1">
    <source>
        <dbReference type="SAM" id="Coils"/>
    </source>
</evidence>
<accession>A0A9N9NUQ2</accession>
<dbReference type="OrthoDB" id="18797at2759"/>
<feature type="coiled-coil region" evidence="1">
    <location>
        <begin position="198"/>
        <end position="225"/>
    </location>
</feature>
<dbReference type="GO" id="GO:0000722">
    <property type="term" value="P:telomere maintenance via recombination"/>
    <property type="evidence" value="ECO:0007669"/>
    <property type="project" value="TreeGrafter"/>
</dbReference>
<keyword evidence="1" id="KW-0175">Coiled coil</keyword>
<dbReference type="GO" id="GO:0006302">
    <property type="term" value="P:double-strand break repair"/>
    <property type="evidence" value="ECO:0007669"/>
    <property type="project" value="TreeGrafter"/>
</dbReference>
<dbReference type="GO" id="GO:0007004">
    <property type="term" value="P:telomere maintenance via telomerase"/>
    <property type="evidence" value="ECO:0007669"/>
    <property type="project" value="TreeGrafter"/>
</dbReference>
<comment type="caution">
    <text evidence="2">The sequence shown here is derived from an EMBL/GenBank/DDBJ whole genome shotgun (WGS) entry which is preliminary data.</text>
</comment>
<dbReference type="GO" id="GO:0070192">
    <property type="term" value="P:chromosome organization involved in meiotic cell cycle"/>
    <property type="evidence" value="ECO:0007669"/>
    <property type="project" value="TreeGrafter"/>
</dbReference>
<dbReference type="SUPFAM" id="SSF52540">
    <property type="entry name" value="P-loop containing nucleoside triphosphate hydrolases"/>
    <property type="match status" value="1"/>
</dbReference>
<dbReference type="PANTHER" id="PTHR18867">
    <property type="entry name" value="RAD50"/>
    <property type="match status" value="1"/>
</dbReference>
<reference evidence="2" key="1">
    <citation type="submission" date="2021-06" db="EMBL/GenBank/DDBJ databases">
        <authorList>
            <person name="Kallberg Y."/>
            <person name="Tangrot J."/>
            <person name="Rosling A."/>
        </authorList>
    </citation>
    <scope>NUCLEOTIDE SEQUENCE</scope>
    <source>
        <strain evidence="2">IN212</strain>
    </source>
</reference>
<name>A0A9N9NUQ2_9GLOM</name>
<dbReference type="GO" id="GO:0003691">
    <property type="term" value="F:double-stranded telomeric DNA binding"/>
    <property type="evidence" value="ECO:0007669"/>
    <property type="project" value="TreeGrafter"/>
</dbReference>
<organism evidence="2 3">
    <name type="scientific">Racocetra fulgida</name>
    <dbReference type="NCBI Taxonomy" id="60492"/>
    <lineage>
        <taxon>Eukaryota</taxon>
        <taxon>Fungi</taxon>
        <taxon>Fungi incertae sedis</taxon>
        <taxon>Mucoromycota</taxon>
        <taxon>Glomeromycotina</taxon>
        <taxon>Glomeromycetes</taxon>
        <taxon>Diversisporales</taxon>
        <taxon>Gigasporaceae</taxon>
        <taxon>Racocetra</taxon>
    </lineage>
</organism>
<dbReference type="GO" id="GO:0051880">
    <property type="term" value="F:G-quadruplex DNA binding"/>
    <property type="evidence" value="ECO:0007669"/>
    <property type="project" value="TreeGrafter"/>
</dbReference>
<dbReference type="AlphaFoldDB" id="A0A9N9NUQ2"/>
<dbReference type="GO" id="GO:0000794">
    <property type="term" value="C:condensed nuclear chromosome"/>
    <property type="evidence" value="ECO:0007669"/>
    <property type="project" value="TreeGrafter"/>
</dbReference>
<dbReference type="GO" id="GO:0043047">
    <property type="term" value="F:single-stranded telomeric DNA binding"/>
    <property type="evidence" value="ECO:0007669"/>
    <property type="project" value="TreeGrafter"/>
</dbReference>
<dbReference type="InterPro" id="IPR027417">
    <property type="entry name" value="P-loop_NTPase"/>
</dbReference>
<protein>
    <submittedName>
        <fullName evidence="2">5513_t:CDS:1</fullName>
    </submittedName>
</protein>
<evidence type="ECO:0000313" key="2">
    <source>
        <dbReference type="EMBL" id="CAG8762513.1"/>
    </source>
</evidence>
<sequence>LQGLKSTQENYNRLQKEINLLNEETRKHEDTVKMIDAELSEITPKIREADLELNEFRQKKAELEMSIINELTEVQKHSERFLSLDREIEKFNQGKGKERLAECNDQIEKLDQQITAKTITSENFAKKLQNMDKQASEAREIQRSIDENLKYRKLQSEKVSLDNQIDELNLVKQRQGSSNYKVRLDELQKIQETVLADSARYTGELKQLEEAVRRGQNELNTEYKDINDRYTDQFIIVKTSELGIKDLETYGKALDNAIMRYHSMNMEKINKIIAELWVNTYVASIIIRLALAETFCISCGVFVLDEPTTNLDEGNIINLAAGLKGILESRRGQKNFQLIVITHDVNFSRMIGEAQFSD</sequence>
<keyword evidence="3" id="KW-1185">Reference proteome</keyword>
<dbReference type="PANTHER" id="PTHR18867:SF12">
    <property type="entry name" value="DNA REPAIR PROTEIN RAD50"/>
    <property type="match status" value="1"/>
</dbReference>